<gene>
    <name evidence="1" type="ORF">SAMN05660477_02273</name>
</gene>
<keyword evidence="2" id="KW-1185">Reference proteome</keyword>
<proteinExistence type="predicted"/>
<dbReference type="EMBL" id="FUYZ01000008">
    <property type="protein sequence ID" value="SKB99610.1"/>
    <property type="molecule type" value="Genomic_DNA"/>
</dbReference>
<evidence type="ECO:0000313" key="2">
    <source>
        <dbReference type="Proteomes" id="UP000191112"/>
    </source>
</evidence>
<name>A0A1T5FU04_9FLAO</name>
<dbReference type="OrthoDB" id="1263748at2"/>
<sequence>MNKNVEVLLAGALGLFAIVGALAVRKVLKEKSYSADYTDTHKLFSKKFKNQFTEHGDGIEINALL</sequence>
<evidence type="ECO:0000313" key="1">
    <source>
        <dbReference type="EMBL" id="SKB99610.1"/>
    </source>
</evidence>
<accession>A0A1T5FU04</accession>
<dbReference type="Proteomes" id="UP000191112">
    <property type="component" value="Unassembled WGS sequence"/>
</dbReference>
<dbReference type="RefSeq" id="WP_079667483.1">
    <property type="nucleotide sequence ID" value="NZ_FUYZ01000008.1"/>
</dbReference>
<reference evidence="1 2" key="1">
    <citation type="submission" date="2017-02" db="EMBL/GenBank/DDBJ databases">
        <authorList>
            <person name="Peterson S.W."/>
        </authorList>
    </citation>
    <scope>NUCLEOTIDE SEQUENCE [LARGE SCALE GENOMIC DNA]</scope>
    <source>
        <strain evidence="1 2">DSM 22323</strain>
    </source>
</reference>
<protein>
    <submittedName>
        <fullName evidence="1">Uncharacterized protein</fullName>
    </submittedName>
</protein>
<dbReference type="STRING" id="619805.SAMN05660477_02273"/>
<organism evidence="1 2">
    <name type="scientific">Soonwooa buanensis</name>
    <dbReference type="NCBI Taxonomy" id="619805"/>
    <lineage>
        <taxon>Bacteria</taxon>
        <taxon>Pseudomonadati</taxon>
        <taxon>Bacteroidota</taxon>
        <taxon>Flavobacteriia</taxon>
        <taxon>Flavobacteriales</taxon>
        <taxon>Weeksellaceae</taxon>
        <taxon>Chryseobacterium group</taxon>
        <taxon>Soonwooa</taxon>
    </lineage>
</organism>
<dbReference type="AlphaFoldDB" id="A0A1T5FU04"/>